<sequence>MMMKDMVCIVCPVGCRISVDEDSDYEVTGNKCPKGASYGKKELTFPTRTITSTVKIKNAIHNRLPVKTSSEIPKNMIFDVMRELNKIEVVSPIKVGDVILENVLNTGVNIIASRDM</sequence>
<dbReference type="Pfam" id="PF07892">
    <property type="entry name" value="DUF1667"/>
    <property type="match status" value="1"/>
</dbReference>
<gene>
    <name evidence="1" type="ORF">NM222_04440</name>
</gene>
<dbReference type="Gene3D" id="3.10.530.10">
    <property type="entry name" value="CPE0013-like"/>
    <property type="match status" value="1"/>
</dbReference>
<dbReference type="InterPro" id="IPR012460">
    <property type="entry name" value="DUF1667"/>
</dbReference>
<dbReference type="AlphaFoldDB" id="A0AAX3K500"/>
<name>A0AAX3K500_9FIRM</name>
<protein>
    <submittedName>
        <fullName evidence="1">DUF1667 domain-containing protein</fullName>
    </submittedName>
</protein>
<organism evidence="1 2">
    <name type="scientific">Parvimonas micra</name>
    <dbReference type="NCBI Taxonomy" id="33033"/>
    <lineage>
        <taxon>Bacteria</taxon>
        <taxon>Bacillati</taxon>
        <taxon>Bacillota</taxon>
        <taxon>Tissierellia</taxon>
        <taxon>Tissierellales</taxon>
        <taxon>Peptoniphilaceae</taxon>
        <taxon>Parvimonas</taxon>
    </lineage>
</organism>
<accession>A0AAX3K500</accession>
<dbReference type="PANTHER" id="PTHR39450">
    <property type="entry name" value="MOLYBDOPTERIN OXIDOREDUCTASE, 4FE-4S CLUSTER-BINDING SUBUNIT"/>
    <property type="match status" value="1"/>
</dbReference>
<dbReference type="Proteomes" id="UP001210690">
    <property type="component" value="Chromosome"/>
</dbReference>
<reference evidence="1" key="1">
    <citation type="submission" date="2022-07" db="EMBL/GenBank/DDBJ databases">
        <title>Parvimonas micra travels from the subgingival sulcus of the human oral cavity to the colorectal adenocarcinoma.</title>
        <authorList>
            <person name="Conde-Perez K."/>
            <person name="Buetas E."/>
            <person name="Aja-Macaya P."/>
            <person name="Martin-De Arribas E."/>
            <person name="Iglesias-Corras I."/>
            <person name="Trigo-Tasende N."/>
            <person name="Nasser-Ali M."/>
            <person name="Estevez L.S."/>
            <person name="Rumbo-Feal S."/>
            <person name="Otero-Alen B."/>
            <person name="Noguera J.F."/>
            <person name="Concha A."/>
            <person name="Pardinas-Lopez S."/>
            <person name="Carda-Dieguez M."/>
            <person name="Gomez-Randulfe I."/>
            <person name="Martinez-Lago N."/>
            <person name="Ladra S."/>
            <person name="Aparicio L.A."/>
            <person name="Bou G."/>
            <person name="Mira A."/>
            <person name="Vallejo J.A."/>
            <person name="Poza M."/>
        </authorList>
    </citation>
    <scope>NUCLEOTIDE SEQUENCE</scope>
    <source>
        <strain evidence="1">PM102KC-G-1</strain>
    </source>
</reference>
<dbReference type="EMBL" id="CP101412">
    <property type="protein sequence ID" value="WBB30231.1"/>
    <property type="molecule type" value="Genomic_DNA"/>
</dbReference>
<evidence type="ECO:0000313" key="1">
    <source>
        <dbReference type="EMBL" id="WBB30231.1"/>
    </source>
</evidence>
<proteinExistence type="predicted"/>
<evidence type="ECO:0000313" key="2">
    <source>
        <dbReference type="Proteomes" id="UP001210690"/>
    </source>
</evidence>
<dbReference type="SUPFAM" id="SSF160148">
    <property type="entry name" value="CPE0013-like"/>
    <property type="match status" value="1"/>
</dbReference>
<dbReference type="PANTHER" id="PTHR39450:SF1">
    <property type="entry name" value="DUF1667 DOMAIN-CONTAINING PROTEIN"/>
    <property type="match status" value="1"/>
</dbReference>
<dbReference type="RefSeq" id="WP_004833429.1">
    <property type="nucleotide sequence ID" value="NZ_CP101412.1"/>
</dbReference>
<dbReference type="InterPro" id="IPR036593">
    <property type="entry name" value="CPE0013-like_sf"/>
</dbReference>